<dbReference type="PANTHER" id="PTHR45964">
    <property type="entry name" value="WSCD FAMILY MEMBER CG9164"/>
    <property type="match status" value="1"/>
</dbReference>
<feature type="signal peptide" evidence="3">
    <location>
        <begin position="1"/>
        <end position="19"/>
    </location>
</feature>
<dbReference type="Proteomes" id="UP000002035">
    <property type="component" value="Unassembled WGS sequence"/>
</dbReference>
<dbReference type="InterPro" id="IPR051589">
    <property type="entry name" value="Sialate-O-sulfotransferase"/>
</dbReference>
<reference evidence="7" key="1">
    <citation type="journal article" date="2012" name="MBio">
        <title>Comparative genome analysis of Trichophyton rubrum and related dermatophytes reveals candidate genes involved in infection.</title>
        <authorList>
            <person name="Martinez D.A."/>
            <person name="Oliver B.G."/>
            <person name="Graeser Y."/>
            <person name="Goldberg J.M."/>
            <person name="Li W."/>
            <person name="Martinez-Rossi N.M."/>
            <person name="Monod M."/>
            <person name="Shelest E."/>
            <person name="Barton R.C."/>
            <person name="Birch E."/>
            <person name="Brakhage A.A."/>
            <person name="Chen Z."/>
            <person name="Gurr S.J."/>
            <person name="Heiman D."/>
            <person name="Heitman J."/>
            <person name="Kosti I."/>
            <person name="Rossi A."/>
            <person name="Saif S."/>
            <person name="Samalova M."/>
            <person name="Saunders C.W."/>
            <person name="Shea T."/>
            <person name="Summerbell R.C."/>
            <person name="Xu J."/>
            <person name="Young S."/>
            <person name="Zeng Q."/>
            <person name="Birren B.W."/>
            <person name="Cuomo C.A."/>
            <person name="White T.C."/>
        </authorList>
    </citation>
    <scope>NUCLEOTIDE SEQUENCE [LARGE SCALE GENOMIC DNA]</scope>
    <source>
        <strain evidence="7">ATCC MYA-4605 / CBS 113480</strain>
    </source>
</reference>
<dbReference type="OrthoDB" id="5985073at2759"/>
<proteinExistence type="inferred from homology"/>
<comment type="similarity">
    <text evidence="2">Belongs to the peroxidase family.</text>
</comment>
<organism evidence="6 7">
    <name type="scientific">Arthroderma otae (strain ATCC MYA-4605 / CBS 113480)</name>
    <name type="common">Microsporum canis</name>
    <dbReference type="NCBI Taxonomy" id="554155"/>
    <lineage>
        <taxon>Eukaryota</taxon>
        <taxon>Fungi</taxon>
        <taxon>Dikarya</taxon>
        <taxon>Ascomycota</taxon>
        <taxon>Pezizomycotina</taxon>
        <taxon>Eurotiomycetes</taxon>
        <taxon>Eurotiomycetidae</taxon>
        <taxon>Onygenales</taxon>
        <taxon>Arthrodermataceae</taxon>
        <taxon>Microsporum</taxon>
    </lineage>
</organism>
<protein>
    <recommendedName>
        <fullName evidence="8">WSC domain-containing protein</fullName>
    </recommendedName>
</protein>
<feature type="domain" description="Plant heme peroxidase family profile" evidence="4">
    <location>
        <begin position="123"/>
        <end position="329"/>
    </location>
</feature>
<dbReference type="SUPFAM" id="SSF48113">
    <property type="entry name" value="Heme-dependent peroxidases"/>
    <property type="match status" value="1"/>
</dbReference>
<dbReference type="PRINTS" id="PR00458">
    <property type="entry name" value="PEROXIDASE"/>
</dbReference>
<dbReference type="HOGENOM" id="CLU_004824_1_0_1"/>
<evidence type="ECO:0008006" key="8">
    <source>
        <dbReference type="Google" id="ProtNLM"/>
    </source>
</evidence>
<dbReference type="InterPro" id="IPR002889">
    <property type="entry name" value="WSC_carb-bd"/>
</dbReference>
<dbReference type="eggNOG" id="KOG4157">
    <property type="taxonomic scope" value="Eukaryota"/>
</dbReference>
<dbReference type="GO" id="GO:0004601">
    <property type="term" value="F:peroxidase activity"/>
    <property type="evidence" value="ECO:0007669"/>
    <property type="project" value="InterPro"/>
</dbReference>
<sequence length="742" mass="79207">MPYPRAIVWTAFALSGSLALPTWPSAIDELEDLMFLNTGYHARGFSAGVTPCSFSQQGPSRIASAEWIRTAFHDMATGNVFTGVGGLDASIQYELAGNGGENIGAAFNTTLETFTPFFSPRSSMADLIALGIYTAVRSCGGPVVKIRAGRIDATERGAFGVPQPENSQGTFINQFARTGFNVSDMIAVTACGHTMGGVHASNFPQITVPGTVPNDFQLFDSTIAFDERIAADFVGGVTGNPLTGMTAKRNSRDSDTKVFTADRNVTIAALADPTTFQATCARVLQKMIEVVPSGVNLTAPIEPYEVKPSRLQLSLAGNGSTIDFSGEIRVRTTTRPLTSISKAEIVYKDRLGGSDCGSCIISTEYKGAAEGFDDSFAFYGFSTSVPVETSISRFNVRIVLNTGEAIIYDNNGSGYPVQDTIMFQPKQSCVLGDNIPGNFVVVAAVRDTANSPRVTLSVTKKIPRSCCVTPALTTQTVPMLSQTTIGLYTLYSGNYSLAAVSKSSTKFDISLSSDGATVSDSFKNTADLGSTCVPFGSNGTTVPDYTFDGCYTDSPESRTLTGAAFVDGNMTVTACSSLCKGYQFFGLEYGIECYCGNSRSNATMQAPESECNQPCGGDNSETCGASYRVGIYKDNTWIPTTNPQIPGYDYSGCFNDSASARALSDSFVYNEKMTVELCATFCNGTKYFGTEYFSECYCGANLSPESTLKAEADCSLFCSGNNTQYCGGSNRINLYTKTEMFR</sequence>
<dbReference type="EMBL" id="DS995709">
    <property type="protein sequence ID" value="EEQ35866.1"/>
    <property type="molecule type" value="Genomic_DNA"/>
</dbReference>
<dbReference type="GeneID" id="9224036"/>
<dbReference type="Gene3D" id="1.10.520.10">
    <property type="match status" value="1"/>
</dbReference>
<dbReference type="GO" id="GO:0020037">
    <property type="term" value="F:heme binding"/>
    <property type="evidence" value="ECO:0007669"/>
    <property type="project" value="InterPro"/>
</dbReference>
<dbReference type="InterPro" id="IPR002016">
    <property type="entry name" value="Haem_peroxidase"/>
</dbReference>
<dbReference type="Pfam" id="PF00141">
    <property type="entry name" value="peroxidase"/>
    <property type="match status" value="1"/>
</dbReference>
<gene>
    <name evidence="6" type="ORF">MCYG_08685</name>
</gene>
<dbReference type="Pfam" id="PF01822">
    <property type="entry name" value="WSC"/>
    <property type="match status" value="2"/>
</dbReference>
<keyword evidence="1" id="KW-0677">Repeat</keyword>
<dbReference type="STRING" id="554155.C5G163"/>
<dbReference type="PeroxiBase" id="7154">
    <property type="entry name" value="MicaAPx-CcP01"/>
</dbReference>
<feature type="chain" id="PRO_5002951752" description="WSC domain-containing protein" evidence="3">
    <location>
        <begin position="20"/>
        <end position="742"/>
    </location>
</feature>
<dbReference type="GO" id="GO:0006979">
    <property type="term" value="P:response to oxidative stress"/>
    <property type="evidence" value="ECO:0007669"/>
    <property type="project" value="InterPro"/>
</dbReference>
<feature type="domain" description="WSC" evidence="5">
    <location>
        <begin position="544"/>
        <end position="635"/>
    </location>
</feature>
<dbReference type="PANTHER" id="PTHR45964:SF5">
    <property type="entry name" value="WSCD FAMILY MEMBER CG9164"/>
    <property type="match status" value="1"/>
</dbReference>
<dbReference type="AlphaFoldDB" id="C5G163"/>
<evidence type="ECO:0000313" key="7">
    <source>
        <dbReference type="Proteomes" id="UP000002035"/>
    </source>
</evidence>
<dbReference type="PROSITE" id="PS50873">
    <property type="entry name" value="PEROXIDASE_4"/>
    <property type="match status" value="1"/>
</dbReference>
<dbReference type="RefSeq" id="XP_002842854.1">
    <property type="nucleotide sequence ID" value="XM_002842808.1"/>
</dbReference>
<dbReference type="PROSITE" id="PS51212">
    <property type="entry name" value="WSC"/>
    <property type="match status" value="2"/>
</dbReference>
<evidence type="ECO:0000313" key="6">
    <source>
        <dbReference type="EMBL" id="EEQ35866.1"/>
    </source>
</evidence>
<evidence type="ECO:0000259" key="5">
    <source>
        <dbReference type="PROSITE" id="PS51212"/>
    </source>
</evidence>
<evidence type="ECO:0000256" key="3">
    <source>
        <dbReference type="SAM" id="SignalP"/>
    </source>
</evidence>
<dbReference type="InterPro" id="IPR010255">
    <property type="entry name" value="Haem_peroxidase_sf"/>
</dbReference>
<dbReference type="CDD" id="cd08201">
    <property type="entry name" value="plant_peroxidase_like_1"/>
    <property type="match status" value="1"/>
</dbReference>
<accession>C5G163</accession>
<keyword evidence="7" id="KW-1185">Reference proteome</keyword>
<dbReference type="OMA" id="HDMSTAN"/>
<evidence type="ECO:0000256" key="2">
    <source>
        <dbReference type="RuleBase" id="RU004241"/>
    </source>
</evidence>
<dbReference type="VEuPathDB" id="FungiDB:MCYG_08685"/>
<keyword evidence="3" id="KW-0732">Signal</keyword>
<dbReference type="SMART" id="SM00321">
    <property type="entry name" value="WSC"/>
    <property type="match status" value="2"/>
</dbReference>
<name>C5G163_ARTOC</name>
<evidence type="ECO:0000256" key="1">
    <source>
        <dbReference type="ARBA" id="ARBA00022737"/>
    </source>
</evidence>
<evidence type="ECO:0000259" key="4">
    <source>
        <dbReference type="PROSITE" id="PS50873"/>
    </source>
</evidence>
<feature type="domain" description="WSC" evidence="5">
    <location>
        <begin position="647"/>
        <end position="738"/>
    </location>
</feature>